<feature type="transmembrane region" description="Helical" evidence="6">
    <location>
        <begin position="182"/>
        <end position="200"/>
    </location>
</feature>
<keyword evidence="5 6" id="KW-0472">Membrane</keyword>
<feature type="transmembrane region" description="Helical" evidence="6">
    <location>
        <begin position="141"/>
        <end position="162"/>
    </location>
</feature>
<feature type="transmembrane region" description="Helical" evidence="6">
    <location>
        <begin position="372"/>
        <end position="391"/>
    </location>
</feature>
<sequence length="493" mass="53570">MSAKPQLTFWQIWNMCFGFLGIQFGFALQNANVSRIFQTLGAEMEQIPMLWIAAPLTGLIVQPIVGYFSDRTWTRLGRRRPYFLYGAVFASLALLVMPNSPALWIAAGTLWILDASINVSMEPFRAFVGDQMPPPQRPAGFAMQSFFIGVGSIVASMLPWLLAKAGVANTAAPGAIPDTVKYAFYLGGAVLFLAVGWTVLRTREYPPEVLKAQDTAPPLPHAPLDRARTSRTGLAWLLAGAMGIASILWFGLDQQLYVLSGVLVAYGVALLLTANVRSRNMFTTIMADLQAMPDAMRRLAVVQFFSWFALFAMWIYTTAAVTGVHYGAVDAQSEAYNDGANWVGVLFAAYNGFAALAAIVIPWMVRRWGLRASHLINVWLGAAGLLSFLVIRDPQWLLLSMVGVGFAWASILSLPYALLSDSLPAEKMGIYMGIFNFFIVIPQLVAASILGFLLKTFLGGQPIMALAVGAASLVVAGLCVLRVREPAATEQPA</sequence>
<evidence type="ECO:0000256" key="5">
    <source>
        <dbReference type="ARBA" id="ARBA00023136"/>
    </source>
</evidence>
<dbReference type="GO" id="GO:0022857">
    <property type="term" value="F:transmembrane transporter activity"/>
    <property type="evidence" value="ECO:0007669"/>
    <property type="project" value="InterPro"/>
</dbReference>
<dbReference type="AlphaFoldDB" id="A0A853JCF9"/>
<dbReference type="PANTHER" id="PTHR19432:SF35">
    <property type="entry name" value="SOLUTE CARRIER FAMILY 45 MEMBER 3 ISOFORM X1"/>
    <property type="match status" value="1"/>
</dbReference>
<comment type="subcellular location">
    <subcellularLocation>
        <location evidence="1">Membrane</location>
        <topology evidence="1">Multi-pass membrane protein</topology>
    </subcellularLocation>
</comment>
<gene>
    <name evidence="8" type="ORF">H0E84_08005</name>
</gene>
<evidence type="ECO:0000259" key="7">
    <source>
        <dbReference type="PROSITE" id="PS50850"/>
    </source>
</evidence>
<dbReference type="GO" id="GO:0016020">
    <property type="term" value="C:membrane"/>
    <property type="evidence" value="ECO:0007669"/>
    <property type="project" value="UniProtKB-SubCell"/>
</dbReference>
<evidence type="ECO:0000313" key="9">
    <source>
        <dbReference type="Proteomes" id="UP000578091"/>
    </source>
</evidence>
<organism evidence="8 9">
    <name type="scientific">Luteimonas salinisoli</name>
    <dbReference type="NCBI Taxonomy" id="2752307"/>
    <lineage>
        <taxon>Bacteria</taxon>
        <taxon>Pseudomonadati</taxon>
        <taxon>Pseudomonadota</taxon>
        <taxon>Gammaproteobacteria</taxon>
        <taxon>Lysobacterales</taxon>
        <taxon>Lysobacteraceae</taxon>
        <taxon>Luteimonas</taxon>
    </lineage>
</organism>
<feature type="transmembrane region" description="Helical" evidence="6">
    <location>
        <begin position="299"/>
        <end position="322"/>
    </location>
</feature>
<dbReference type="RefSeq" id="WP_180678109.1">
    <property type="nucleotide sequence ID" value="NZ_JACCKA010000051.1"/>
</dbReference>
<dbReference type="FunFam" id="1.20.1250.20:FF:000863">
    <property type="entry name" value="MFS transporter"/>
    <property type="match status" value="1"/>
</dbReference>
<dbReference type="EMBL" id="JACCKA010000051">
    <property type="protein sequence ID" value="NZA26327.1"/>
    <property type="molecule type" value="Genomic_DNA"/>
</dbReference>
<feature type="transmembrane region" description="Helical" evidence="6">
    <location>
        <begin position="397"/>
        <end position="418"/>
    </location>
</feature>
<dbReference type="InterPro" id="IPR020846">
    <property type="entry name" value="MFS_dom"/>
</dbReference>
<evidence type="ECO:0000256" key="2">
    <source>
        <dbReference type="ARBA" id="ARBA00022448"/>
    </source>
</evidence>
<evidence type="ECO:0000256" key="1">
    <source>
        <dbReference type="ARBA" id="ARBA00004141"/>
    </source>
</evidence>
<evidence type="ECO:0000256" key="4">
    <source>
        <dbReference type="ARBA" id="ARBA00022989"/>
    </source>
</evidence>
<keyword evidence="2" id="KW-0813">Transport</keyword>
<protein>
    <submittedName>
        <fullName evidence="8">MFS transporter</fullName>
    </submittedName>
</protein>
<feature type="transmembrane region" description="Helical" evidence="6">
    <location>
        <begin position="460"/>
        <end position="481"/>
    </location>
</feature>
<comment type="caution">
    <text evidence="8">The sequence shown here is derived from an EMBL/GenBank/DDBJ whole genome shotgun (WGS) entry which is preliminary data.</text>
</comment>
<name>A0A853JCF9_9GAMM</name>
<feature type="transmembrane region" description="Helical" evidence="6">
    <location>
        <begin position="103"/>
        <end position="121"/>
    </location>
</feature>
<dbReference type="InterPro" id="IPR036259">
    <property type="entry name" value="MFS_trans_sf"/>
</dbReference>
<dbReference type="InterPro" id="IPR011701">
    <property type="entry name" value="MFS"/>
</dbReference>
<keyword evidence="9" id="KW-1185">Reference proteome</keyword>
<keyword evidence="3 6" id="KW-0812">Transmembrane</keyword>
<feature type="transmembrane region" description="Helical" evidence="6">
    <location>
        <begin position="258"/>
        <end position="278"/>
    </location>
</feature>
<dbReference type="Pfam" id="PF07690">
    <property type="entry name" value="MFS_1"/>
    <property type="match status" value="1"/>
</dbReference>
<feature type="transmembrane region" description="Helical" evidence="6">
    <location>
        <begin position="430"/>
        <end position="454"/>
    </location>
</feature>
<evidence type="ECO:0000256" key="3">
    <source>
        <dbReference type="ARBA" id="ARBA00022692"/>
    </source>
</evidence>
<feature type="transmembrane region" description="Helical" evidence="6">
    <location>
        <begin position="81"/>
        <end position="97"/>
    </location>
</feature>
<feature type="transmembrane region" description="Helical" evidence="6">
    <location>
        <begin position="12"/>
        <end position="29"/>
    </location>
</feature>
<proteinExistence type="predicted"/>
<feature type="transmembrane region" description="Helical" evidence="6">
    <location>
        <begin position="234"/>
        <end position="252"/>
    </location>
</feature>
<feature type="transmembrane region" description="Helical" evidence="6">
    <location>
        <begin position="342"/>
        <end position="365"/>
    </location>
</feature>
<dbReference type="Gene3D" id="1.20.1250.20">
    <property type="entry name" value="MFS general substrate transporter like domains"/>
    <property type="match status" value="2"/>
</dbReference>
<dbReference type="PANTHER" id="PTHR19432">
    <property type="entry name" value="SUGAR TRANSPORTER"/>
    <property type="match status" value="1"/>
</dbReference>
<dbReference type="SUPFAM" id="SSF103473">
    <property type="entry name" value="MFS general substrate transporter"/>
    <property type="match status" value="1"/>
</dbReference>
<feature type="domain" description="Major facilitator superfamily (MFS) profile" evidence="7">
    <location>
        <begin position="295"/>
        <end position="493"/>
    </location>
</feature>
<evidence type="ECO:0000256" key="6">
    <source>
        <dbReference type="SAM" id="Phobius"/>
    </source>
</evidence>
<accession>A0A853JCF9</accession>
<reference evidence="8 9" key="1">
    <citation type="submission" date="2020-07" db="EMBL/GenBank/DDBJ databases">
        <title>Luteimonas sp. SJ-92.</title>
        <authorList>
            <person name="Huang X.-X."/>
            <person name="Xu L."/>
            <person name="Sun J.-Q."/>
        </authorList>
    </citation>
    <scope>NUCLEOTIDE SEQUENCE [LARGE SCALE GENOMIC DNA]</scope>
    <source>
        <strain evidence="8 9">SJ-92</strain>
    </source>
</reference>
<keyword evidence="4 6" id="KW-1133">Transmembrane helix</keyword>
<feature type="transmembrane region" description="Helical" evidence="6">
    <location>
        <begin position="49"/>
        <end position="69"/>
    </location>
</feature>
<evidence type="ECO:0000313" key="8">
    <source>
        <dbReference type="EMBL" id="NZA26327.1"/>
    </source>
</evidence>
<dbReference type="PROSITE" id="PS50850">
    <property type="entry name" value="MFS"/>
    <property type="match status" value="1"/>
</dbReference>
<dbReference type="Proteomes" id="UP000578091">
    <property type="component" value="Unassembled WGS sequence"/>
</dbReference>